<evidence type="ECO:0000256" key="2">
    <source>
        <dbReference type="ARBA" id="ARBA00022692"/>
    </source>
</evidence>
<organism evidence="12 13">
    <name type="scientific">Thioalkalivibrio versutus</name>
    <dbReference type="NCBI Taxonomy" id="106634"/>
    <lineage>
        <taxon>Bacteria</taxon>
        <taxon>Pseudomonadati</taxon>
        <taxon>Pseudomonadota</taxon>
        <taxon>Gammaproteobacteria</taxon>
        <taxon>Chromatiales</taxon>
        <taxon>Ectothiorhodospiraceae</taxon>
        <taxon>Thioalkalivibrio</taxon>
    </lineage>
</organism>
<dbReference type="STRING" id="106634.TVD_06925"/>
<evidence type="ECO:0008006" key="14">
    <source>
        <dbReference type="Google" id="ProtNLM"/>
    </source>
</evidence>
<evidence type="ECO:0000256" key="4">
    <source>
        <dbReference type="ARBA" id="ARBA00023136"/>
    </source>
</evidence>
<dbReference type="InterPro" id="IPR004090">
    <property type="entry name" value="Chemotax_Me-accpt_rcpt"/>
</dbReference>
<evidence type="ECO:0000313" key="13">
    <source>
        <dbReference type="Proteomes" id="UP000064201"/>
    </source>
</evidence>
<accession>A0A0G3G6M7</accession>
<evidence type="ECO:0000256" key="6">
    <source>
        <dbReference type="ARBA" id="ARBA00029447"/>
    </source>
</evidence>
<evidence type="ECO:0000256" key="5">
    <source>
        <dbReference type="ARBA" id="ARBA00023224"/>
    </source>
</evidence>
<dbReference type="Gene3D" id="1.10.287.950">
    <property type="entry name" value="Methyl-accepting chemotaxis protein"/>
    <property type="match status" value="1"/>
</dbReference>
<evidence type="ECO:0000256" key="8">
    <source>
        <dbReference type="SAM" id="MobiDB-lite"/>
    </source>
</evidence>
<feature type="region of interest" description="Disordered" evidence="8">
    <location>
        <begin position="211"/>
        <end position="231"/>
    </location>
</feature>
<dbReference type="PROSITE" id="PS50111">
    <property type="entry name" value="CHEMOTAXIS_TRANSDUC_2"/>
    <property type="match status" value="1"/>
</dbReference>
<gene>
    <name evidence="12" type="ORF">TVD_06925</name>
</gene>
<dbReference type="Proteomes" id="UP000064201">
    <property type="component" value="Chromosome"/>
</dbReference>
<evidence type="ECO:0000256" key="1">
    <source>
        <dbReference type="ARBA" id="ARBA00004141"/>
    </source>
</evidence>
<dbReference type="KEGG" id="tvr:TVD_06925"/>
<dbReference type="PANTHER" id="PTHR32089:SF119">
    <property type="entry name" value="METHYL-ACCEPTING CHEMOTAXIS PROTEIN CTPL"/>
    <property type="match status" value="1"/>
</dbReference>
<evidence type="ECO:0000313" key="12">
    <source>
        <dbReference type="EMBL" id="AKJ95107.1"/>
    </source>
</evidence>
<evidence type="ECO:0000256" key="7">
    <source>
        <dbReference type="PROSITE-ProRule" id="PRU00284"/>
    </source>
</evidence>
<dbReference type="CDD" id="cd11386">
    <property type="entry name" value="MCP_signal"/>
    <property type="match status" value="1"/>
</dbReference>
<dbReference type="FunFam" id="1.10.287.950:FF:000001">
    <property type="entry name" value="Methyl-accepting chemotaxis sensory transducer"/>
    <property type="match status" value="1"/>
</dbReference>
<dbReference type="GO" id="GO:0007165">
    <property type="term" value="P:signal transduction"/>
    <property type="evidence" value="ECO:0007669"/>
    <property type="project" value="UniProtKB-KW"/>
</dbReference>
<proteinExistence type="inferred from homology"/>
<dbReference type="PATRIC" id="fig|106634.4.peg.1416"/>
<keyword evidence="5 7" id="KW-0807">Transducer</keyword>
<comment type="subcellular location">
    <subcellularLocation>
        <location evidence="1">Membrane</location>
        <topology evidence="1">Multi-pass membrane protein</topology>
    </subcellularLocation>
</comment>
<dbReference type="GO" id="GO:0016020">
    <property type="term" value="C:membrane"/>
    <property type="evidence" value="ECO:0007669"/>
    <property type="project" value="UniProtKB-SubCell"/>
</dbReference>
<feature type="transmembrane region" description="Helical" evidence="9">
    <location>
        <begin position="12"/>
        <end position="37"/>
    </location>
</feature>
<dbReference type="CDD" id="cd06225">
    <property type="entry name" value="HAMP"/>
    <property type="match status" value="1"/>
</dbReference>
<dbReference type="PROSITE" id="PS50885">
    <property type="entry name" value="HAMP"/>
    <property type="match status" value="1"/>
</dbReference>
<dbReference type="RefSeq" id="WP_047251180.1">
    <property type="nucleotide sequence ID" value="NZ_CP011367.1"/>
</dbReference>
<reference evidence="12 13" key="1">
    <citation type="submission" date="2015-04" db="EMBL/GenBank/DDBJ databases">
        <title>Complete Sequence for the Genome of the Thioalkalivibrio versutus D301.</title>
        <authorList>
            <person name="Mu T."/>
            <person name="Zhou J."/>
            <person name="Xu X."/>
        </authorList>
    </citation>
    <scope>NUCLEOTIDE SEQUENCE [LARGE SCALE GENOMIC DNA]</scope>
    <source>
        <strain evidence="12 13">D301</strain>
    </source>
</reference>
<dbReference type="Pfam" id="PF00672">
    <property type="entry name" value="HAMP"/>
    <property type="match status" value="1"/>
</dbReference>
<feature type="transmembrane region" description="Helical" evidence="9">
    <location>
        <begin position="84"/>
        <end position="105"/>
    </location>
</feature>
<dbReference type="SUPFAM" id="SSF58104">
    <property type="entry name" value="Methyl-accepting chemotaxis protein (MCP) signaling domain"/>
    <property type="match status" value="1"/>
</dbReference>
<evidence type="ECO:0000256" key="9">
    <source>
        <dbReference type="SAM" id="Phobius"/>
    </source>
</evidence>
<comment type="similarity">
    <text evidence="6">Belongs to the methyl-accepting chemotaxis (MCP) protein family.</text>
</comment>
<dbReference type="GO" id="GO:0004888">
    <property type="term" value="F:transmembrane signaling receptor activity"/>
    <property type="evidence" value="ECO:0007669"/>
    <property type="project" value="InterPro"/>
</dbReference>
<dbReference type="PANTHER" id="PTHR32089">
    <property type="entry name" value="METHYL-ACCEPTING CHEMOTAXIS PROTEIN MCPB"/>
    <property type="match status" value="1"/>
</dbReference>
<dbReference type="EMBL" id="CP011367">
    <property type="protein sequence ID" value="AKJ95107.1"/>
    <property type="molecule type" value="Genomic_DNA"/>
</dbReference>
<keyword evidence="13" id="KW-1185">Reference proteome</keyword>
<feature type="domain" description="Methyl-accepting transducer" evidence="10">
    <location>
        <begin position="162"/>
        <end position="398"/>
    </location>
</feature>
<keyword evidence="4 9" id="KW-0472">Membrane</keyword>
<dbReference type="OrthoDB" id="9781845at2"/>
<keyword evidence="3 9" id="KW-1133">Transmembrane helix</keyword>
<keyword evidence="2 9" id="KW-0812">Transmembrane</keyword>
<dbReference type="GO" id="GO:0006935">
    <property type="term" value="P:chemotaxis"/>
    <property type="evidence" value="ECO:0007669"/>
    <property type="project" value="InterPro"/>
</dbReference>
<dbReference type="Pfam" id="PF00015">
    <property type="entry name" value="MCPsignal"/>
    <property type="match status" value="1"/>
</dbReference>
<dbReference type="SMART" id="SM00304">
    <property type="entry name" value="HAMP"/>
    <property type="match status" value="2"/>
</dbReference>
<dbReference type="SMART" id="SM00283">
    <property type="entry name" value="MA"/>
    <property type="match status" value="1"/>
</dbReference>
<protein>
    <recommendedName>
        <fullName evidence="14">Methyl-accepting chemotaxis protein</fullName>
    </recommendedName>
</protein>
<name>A0A0G3G6M7_9GAMM</name>
<dbReference type="InterPro" id="IPR004089">
    <property type="entry name" value="MCPsignal_dom"/>
</dbReference>
<dbReference type="PRINTS" id="PR00260">
    <property type="entry name" value="CHEMTRNSDUCR"/>
</dbReference>
<evidence type="ECO:0000259" key="10">
    <source>
        <dbReference type="PROSITE" id="PS50111"/>
    </source>
</evidence>
<evidence type="ECO:0000256" key="3">
    <source>
        <dbReference type="ARBA" id="ARBA00022989"/>
    </source>
</evidence>
<dbReference type="InterPro" id="IPR003660">
    <property type="entry name" value="HAMP_dom"/>
</dbReference>
<sequence>MESIKGLGRLSLAGRFSLALSAIVGVFFLIAAAAVFWHTATLKGGMEATLTGVMQGHETTPALEAEVALEINRLLDLAAWQVNAMMLGVAIGVVVVVYFLFVLMIRRRLAHLASQFRVVSEGEGDLSQRINAPRNDGIDRLARLFNAFIERLQGMVSEMVEHARELGESVGTLHRVAEETNQEVQQQQARIGQVATAMNQMTASAEEIARNAQTASEAADQAESETRTGSDVVDASVRTMRELASEIGTANEQVARLQSESDSIGSVLDVIRGIAEQTNLLALNAAIEAARAGEQGRGFAVVADEVRTLATRTQDSTTEIQAMIERLQAGARAAASAMERSRERGEAGVDQAAGAGDALQAIRSAVERIRHLNNEISGAVSQQAEVAREVDGTLTEVSQGAQITAGNAEATASETDALVGRIEQLRGLTTQFRV</sequence>
<dbReference type="AlphaFoldDB" id="A0A0G3G6M7"/>
<evidence type="ECO:0000259" key="11">
    <source>
        <dbReference type="PROSITE" id="PS50885"/>
    </source>
</evidence>
<feature type="domain" description="HAMP" evidence="11">
    <location>
        <begin position="103"/>
        <end position="157"/>
    </location>
</feature>